<dbReference type="SUPFAM" id="SSF161098">
    <property type="entry name" value="MetI-like"/>
    <property type="match status" value="1"/>
</dbReference>
<feature type="transmembrane region" description="Helical" evidence="7">
    <location>
        <begin position="12"/>
        <end position="30"/>
    </location>
</feature>
<dbReference type="InterPro" id="IPR045621">
    <property type="entry name" value="BPD_transp_1_N"/>
</dbReference>
<feature type="transmembrane region" description="Helical" evidence="7">
    <location>
        <begin position="99"/>
        <end position="120"/>
    </location>
</feature>
<dbReference type="KEGG" id="pht:BLM14_25905"/>
<reference evidence="10" key="1">
    <citation type="journal article" date="2017" name="Int J Environ Stud">
        <title>Does the Miocene-Pliocene relict legume Oxytropis triphylla form nitrogen-fixing nodules with a combination of bacterial strains?</title>
        <authorList>
            <person name="Safronova V."/>
            <person name="Belimov A."/>
            <person name="Sazanova A."/>
            <person name="Kuznetsova I."/>
            <person name="Popova J."/>
            <person name="Andronov E."/>
            <person name="Verkhozina A."/>
            <person name="Tikhonovich I."/>
        </authorList>
    </citation>
    <scope>NUCLEOTIDE SEQUENCE [LARGE SCALE GENOMIC DNA]</scope>
    <source>
        <strain evidence="10">Tri-38</strain>
    </source>
</reference>
<dbReference type="Pfam" id="PF00528">
    <property type="entry name" value="BPD_transp_1"/>
    <property type="match status" value="1"/>
</dbReference>
<comment type="similarity">
    <text evidence="7">Belongs to the binding-protein-dependent transport system permease family.</text>
</comment>
<evidence type="ECO:0000256" key="6">
    <source>
        <dbReference type="ARBA" id="ARBA00023136"/>
    </source>
</evidence>
<dbReference type="PANTHER" id="PTHR43163:SF6">
    <property type="entry name" value="DIPEPTIDE TRANSPORT SYSTEM PERMEASE PROTEIN DPPB-RELATED"/>
    <property type="match status" value="1"/>
</dbReference>
<name>A0A2N9VYM3_9HYPH</name>
<dbReference type="Pfam" id="PF19300">
    <property type="entry name" value="BPD_transp_1_N"/>
    <property type="match status" value="1"/>
</dbReference>
<evidence type="ECO:0000256" key="5">
    <source>
        <dbReference type="ARBA" id="ARBA00022989"/>
    </source>
</evidence>
<gene>
    <name evidence="9" type="ORF">B5P45_12050</name>
</gene>
<keyword evidence="3" id="KW-1003">Cell membrane</keyword>
<dbReference type="Gene3D" id="1.10.3720.10">
    <property type="entry name" value="MetI-like"/>
    <property type="match status" value="1"/>
</dbReference>
<comment type="subcellular location">
    <subcellularLocation>
        <location evidence="1 7">Cell membrane</location>
        <topology evidence="1 7">Multi-pass membrane protein</topology>
    </subcellularLocation>
</comment>
<dbReference type="InterPro" id="IPR035906">
    <property type="entry name" value="MetI-like_sf"/>
</dbReference>
<evidence type="ECO:0000256" key="1">
    <source>
        <dbReference type="ARBA" id="ARBA00004651"/>
    </source>
</evidence>
<feature type="transmembrane region" description="Helical" evidence="7">
    <location>
        <begin position="225"/>
        <end position="254"/>
    </location>
</feature>
<dbReference type="GO" id="GO:0005886">
    <property type="term" value="C:plasma membrane"/>
    <property type="evidence" value="ECO:0007669"/>
    <property type="project" value="UniProtKB-SubCell"/>
</dbReference>
<comment type="caution">
    <text evidence="9">The sequence shown here is derived from an EMBL/GenBank/DDBJ whole genome shotgun (WGS) entry which is preliminary data.</text>
</comment>
<protein>
    <submittedName>
        <fullName evidence="9">ABC transporter permease</fullName>
    </submittedName>
</protein>
<evidence type="ECO:0000256" key="7">
    <source>
        <dbReference type="RuleBase" id="RU363032"/>
    </source>
</evidence>
<feature type="transmembrane region" description="Helical" evidence="7">
    <location>
        <begin position="132"/>
        <end position="156"/>
    </location>
</feature>
<dbReference type="PANTHER" id="PTHR43163">
    <property type="entry name" value="DIPEPTIDE TRANSPORT SYSTEM PERMEASE PROTEIN DPPB-RELATED"/>
    <property type="match status" value="1"/>
</dbReference>
<evidence type="ECO:0000256" key="3">
    <source>
        <dbReference type="ARBA" id="ARBA00022475"/>
    </source>
</evidence>
<dbReference type="Proteomes" id="UP000232163">
    <property type="component" value="Unassembled WGS sequence"/>
</dbReference>
<proteinExistence type="inferred from homology"/>
<evidence type="ECO:0000259" key="8">
    <source>
        <dbReference type="PROSITE" id="PS50928"/>
    </source>
</evidence>
<keyword evidence="2 7" id="KW-0813">Transport</keyword>
<dbReference type="EMBL" id="MZMT01000028">
    <property type="protein sequence ID" value="PIO44591.1"/>
    <property type="molecule type" value="Genomic_DNA"/>
</dbReference>
<dbReference type="InterPro" id="IPR000515">
    <property type="entry name" value="MetI-like"/>
</dbReference>
<dbReference type="GO" id="GO:0071916">
    <property type="term" value="F:dipeptide transmembrane transporter activity"/>
    <property type="evidence" value="ECO:0007669"/>
    <property type="project" value="TreeGrafter"/>
</dbReference>
<keyword evidence="4 7" id="KW-0812">Transmembrane</keyword>
<feature type="transmembrane region" description="Helical" evidence="7">
    <location>
        <begin position="274"/>
        <end position="297"/>
    </location>
</feature>
<keyword evidence="10" id="KW-1185">Reference proteome</keyword>
<dbReference type="AlphaFoldDB" id="A0A2N9VYM3"/>
<feature type="domain" description="ABC transmembrane type-1" evidence="8">
    <location>
        <begin position="93"/>
        <end position="290"/>
    </location>
</feature>
<evidence type="ECO:0000256" key="2">
    <source>
        <dbReference type="ARBA" id="ARBA00022448"/>
    </source>
</evidence>
<accession>A0A2N9VYM3</accession>
<keyword evidence="6 7" id="KW-0472">Membrane</keyword>
<dbReference type="OrthoDB" id="9807402at2"/>
<evidence type="ECO:0000256" key="4">
    <source>
        <dbReference type="ARBA" id="ARBA00022692"/>
    </source>
</evidence>
<evidence type="ECO:0000313" key="10">
    <source>
        <dbReference type="Proteomes" id="UP000232163"/>
    </source>
</evidence>
<keyword evidence="5 7" id="KW-1133">Transmembrane helix</keyword>
<dbReference type="RefSeq" id="WP_100003058.1">
    <property type="nucleotide sequence ID" value="NZ_CP017943.1"/>
</dbReference>
<sequence length="306" mass="32925">MTIVLQRSIRAALTLWIVVTVVFIATRMSGDPTYHILPPNTPEVKREVLRQQLGLDRPLVVQYVDYLSGLAHGDFGRSFFSGRMVTEMYLERLPATLNLALPSLLLAILIGLPIGTIAAVKPNSPVDRGLMALTFVGQAVPNFVLGIVFILLFSLTLRLLPSGGTGSWPHYILPVLTLGIASIASISRLTRSSLLDVLGQDYIRFVRAKGLPPSKVIIKHALRNALLPVLTVIGLQVGTLIGGAVVVEVVFAWPGAGRLLVAAVMQRDFPMLQFGVLAVAATVIIANVFVDVGCGLLDPRIQARAS</sequence>
<feature type="transmembrane region" description="Helical" evidence="7">
    <location>
        <begin position="168"/>
        <end position="186"/>
    </location>
</feature>
<organism evidence="9 10">
    <name type="scientific">Phyllobacterium zundukense</name>
    <dbReference type="NCBI Taxonomy" id="1867719"/>
    <lineage>
        <taxon>Bacteria</taxon>
        <taxon>Pseudomonadati</taxon>
        <taxon>Pseudomonadota</taxon>
        <taxon>Alphaproteobacteria</taxon>
        <taxon>Hyphomicrobiales</taxon>
        <taxon>Phyllobacteriaceae</taxon>
        <taxon>Phyllobacterium</taxon>
    </lineage>
</organism>
<dbReference type="PROSITE" id="PS50928">
    <property type="entry name" value="ABC_TM1"/>
    <property type="match status" value="1"/>
</dbReference>
<dbReference type="CDD" id="cd06261">
    <property type="entry name" value="TM_PBP2"/>
    <property type="match status" value="1"/>
</dbReference>
<evidence type="ECO:0000313" key="9">
    <source>
        <dbReference type="EMBL" id="PIO44591.1"/>
    </source>
</evidence>